<dbReference type="Proteomes" id="UP000002482">
    <property type="component" value="Chromosome"/>
</dbReference>
<protein>
    <submittedName>
        <fullName evidence="1">Uncharacterized protein</fullName>
    </submittedName>
</protein>
<accession>F0Q644</accession>
<sequence>MSAIKKAFQAIGKGIEKAVSSVGQIAKGIVTLNLKAAAQGLKGLADATLTMARGAMNLMPAAMAANTLLDGALDKVLNKVQKTAQKLADSVVDSVEGGLSNIKDGVVNTAKAIAKGNFSKAFQGLTQLAMGVVDTASNFGPGGVAKNMARMAVDAAIGLAGQEVTKVAAKVLDPHGTSRFGALATDMVGAAVGGGLGSSRAGRFAGCGTGATGVLQGARHAVQDTARTAALGFAQEQVSTLTMKVQMTLDPNGDSRVGEAGANAFDSAANAALFQATAGRRRADGTRATAGEHLRGVQGAATDAALNSLNFSAQTAVQGAIYEQLSPLGAGTGTGLGLGSSLGAIGTEAAAGVAGAAVNHAFTGRQRGLDGALPPMAPATALAATKGAILLAVDQFVQQVVARTILEAIQSALGQLDASSLKGFASLSEASDTTDAPAGQGPVQMARRAAAQIRQQMGLSIEMAIDQATRQATDAIGQRLLQGLAGGGNNARALGGDLAAITRNAAMQPIEQASRSVFDAVQGAIGVAARQTVEQGLADKLPLGGSSTAATLQVQIEAQISHYQIRA</sequence>
<keyword evidence="2" id="KW-1185">Reference proteome</keyword>
<dbReference type="KEGG" id="aaa:Acav_0549"/>
<dbReference type="HOGENOM" id="CLU_480322_0_0_4"/>
<evidence type="ECO:0000313" key="1">
    <source>
        <dbReference type="EMBL" id="ADX44472.1"/>
    </source>
</evidence>
<organism evidence="1 2">
    <name type="scientific">Paracidovorax avenae (strain ATCC 19860 / DSM 7227 / CCUG 15838 / JCM 20985 / LMG 2117 / NCPPB 1011)</name>
    <name type="common">Acidovorax avenae</name>
    <dbReference type="NCBI Taxonomy" id="643561"/>
    <lineage>
        <taxon>Bacteria</taxon>
        <taxon>Pseudomonadati</taxon>
        <taxon>Pseudomonadota</taxon>
        <taxon>Betaproteobacteria</taxon>
        <taxon>Burkholderiales</taxon>
        <taxon>Comamonadaceae</taxon>
        <taxon>Paracidovorax</taxon>
    </lineage>
</organism>
<dbReference type="AlphaFoldDB" id="F0Q644"/>
<dbReference type="RefSeq" id="WP_013593037.1">
    <property type="nucleotide sequence ID" value="NC_015138.1"/>
</dbReference>
<proteinExistence type="predicted"/>
<dbReference type="OrthoDB" id="8806052at2"/>
<reference evidence="1" key="1">
    <citation type="submission" date="2011-02" db="EMBL/GenBank/DDBJ databases">
        <title>Complete sequence of Acidovorax avenae subsp. avenae ATCC 19860.</title>
        <authorList>
            <consortium name="US DOE Joint Genome Institute"/>
            <person name="Lucas S."/>
            <person name="Copeland A."/>
            <person name="Lapidus A."/>
            <person name="Cheng J.-F."/>
            <person name="Goodwin L."/>
            <person name="Pitluck S."/>
            <person name="Chertkov O."/>
            <person name="Held B."/>
            <person name="Detter J.C."/>
            <person name="Han C."/>
            <person name="Tapia R."/>
            <person name="Land M."/>
            <person name="Hauser L."/>
            <person name="Kyrpides N."/>
            <person name="Ivanova N."/>
            <person name="Ovchinnikova G."/>
            <person name="Pagani I."/>
            <person name="Gordon S."/>
            <person name="Woyke T."/>
        </authorList>
    </citation>
    <scope>NUCLEOTIDE SEQUENCE</scope>
    <source>
        <strain evidence="1">ATCC 19860</strain>
    </source>
</reference>
<dbReference type="GeneID" id="34239922"/>
<dbReference type="EMBL" id="CP002521">
    <property type="protein sequence ID" value="ADX44472.1"/>
    <property type="molecule type" value="Genomic_DNA"/>
</dbReference>
<evidence type="ECO:0000313" key="2">
    <source>
        <dbReference type="Proteomes" id="UP000002482"/>
    </source>
</evidence>
<name>F0Q644_PARA1</name>
<gene>
    <name evidence="1" type="ordered locus">Acav_0549</name>
</gene>